<dbReference type="RefSeq" id="WP_114027622.1">
    <property type="nucleotide sequence ID" value="NZ_QOIL01000003.1"/>
</dbReference>
<keyword evidence="3" id="KW-0255">Endonuclease</keyword>
<keyword evidence="3" id="KW-0378">Hydrolase</keyword>
<organism evidence="3 4">
    <name type="scientific">Sphaerisporangium album</name>
    <dbReference type="NCBI Taxonomy" id="509200"/>
    <lineage>
        <taxon>Bacteria</taxon>
        <taxon>Bacillati</taxon>
        <taxon>Actinomycetota</taxon>
        <taxon>Actinomycetes</taxon>
        <taxon>Streptosporangiales</taxon>
        <taxon>Streptosporangiaceae</taxon>
        <taxon>Sphaerisporangium</taxon>
    </lineage>
</organism>
<reference evidence="3 4" key="1">
    <citation type="submission" date="2018-06" db="EMBL/GenBank/DDBJ databases">
        <title>Sphaerisporangium craniellae sp. nov., isolated from a marine sponge in the South China Sea.</title>
        <authorList>
            <person name="Li L."/>
        </authorList>
    </citation>
    <scope>NUCLEOTIDE SEQUENCE [LARGE SCALE GENOMIC DNA]</scope>
    <source>
        <strain evidence="3 4">CCTCC AA 208026</strain>
    </source>
</reference>
<feature type="signal peptide" evidence="1">
    <location>
        <begin position="1"/>
        <end position="30"/>
    </location>
</feature>
<feature type="domain" description="GmrSD restriction endonucleases C-terminal" evidence="2">
    <location>
        <begin position="101"/>
        <end position="208"/>
    </location>
</feature>
<keyword evidence="3" id="KW-0540">Nuclease</keyword>
<name>A0A367FQM1_9ACTN</name>
<protein>
    <submittedName>
        <fullName evidence="3">HNH endonuclease</fullName>
    </submittedName>
</protein>
<dbReference type="PANTHER" id="PTHR24094:SF15">
    <property type="entry name" value="AMP-DEPENDENT SYNTHETASE_LIGASE DOMAIN-CONTAINING PROTEIN-RELATED"/>
    <property type="match status" value="1"/>
</dbReference>
<accession>A0A367FQM1</accession>
<dbReference type="Proteomes" id="UP000253094">
    <property type="component" value="Unassembled WGS sequence"/>
</dbReference>
<evidence type="ECO:0000259" key="2">
    <source>
        <dbReference type="Pfam" id="PF07510"/>
    </source>
</evidence>
<keyword evidence="4" id="KW-1185">Reference proteome</keyword>
<dbReference type="EMBL" id="QOIL01000003">
    <property type="protein sequence ID" value="RCG32007.1"/>
    <property type="molecule type" value="Genomic_DNA"/>
</dbReference>
<keyword evidence="1" id="KW-0732">Signal</keyword>
<dbReference type="InterPro" id="IPR011089">
    <property type="entry name" value="GmrSD_C"/>
</dbReference>
<gene>
    <name evidence="3" type="ORF">DQ384_05555</name>
</gene>
<dbReference type="GO" id="GO:0004519">
    <property type="term" value="F:endonuclease activity"/>
    <property type="evidence" value="ECO:0007669"/>
    <property type="project" value="UniProtKB-KW"/>
</dbReference>
<dbReference type="Pfam" id="PF07510">
    <property type="entry name" value="GmrSD_C"/>
    <property type="match status" value="1"/>
</dbReference>
<dbReference type="PANTHER" id="PTHR24094">
    <property type="entry name" value="SECRETED PROTEIN"/>
    <property type="match status" value="1"/>
</dbReference>
<dbReference type="AlphaFoldDB" id="A0A367FQM1"/>
<comment type="caution">
    <text evidence="3">The sequence shown here is derived from an EMBL/GenBank/DDBJ whole genome shotgun (WGS) entry which is preliminary data.</text>
</comment>
<evidence type="ECO:0000313" key="4">
    <source>
        <dbReference type="Proteomes" id="UP000253094"/>
    </source>
</evidence>
<feature type="chain" id="PRO_5016951783" evidence="1">
    <location>
        <begin position="31"/>
        <end position="221"/>
    </location>
</feature>
<evidence type="ECO:0000256" key="1">
    <source>
        <dbReference type="SAM" id="SignalP"/>
    </source>
</evidence>
<dbReference type="OrthoDB" id="5196645at2"/>
<sequence length="221" mass="23818">MPFTPPRRTAALLYLTVVLLAGSAAAPASASPPSLPEPSPAATAQVELAELAVDEPHAMTGYSRAKFPHWAEQGGACSTREVVLERDGAGVQRDAECRAVSGTWHSEYDGKTLTAAAQVDIDHMVPLANAWRSGADAWSTAKRRDFANDLTNPQLIAVSAASNRAKGDQNPADWKPPLRSYWCTYARAWTDVKYRYGLAVTAAEKTALDQMLDTCPGRQHP</sequence>
<evidence type="ECO:0000313" key="3">
    <source>
        <dbReference type="EMBL" id="RCG32007.1"/>
    </source>
</evidence>
<proteinExistence type="predicted"/>